<proteinExistence type="predicted"/>
<keyword evidence="2" id="KW-1185">Reference proteome</keyword>
<dbReference type="AlphaFoldDB" id="A0A368MX89"/>
<protein>
    <submittedName>
        <fullName evidence="1">Uncharacterized protein</fullName>
    </submittedName>
</protein>
<sequence length="162" mass="18045">MDKGHNAASRWPLLLFAALYARGNPLKMFATISLYLFAMSFLSGAHAATCEREAKILEDHKQVFPPGTLTPVKAPSLFGYKLVGFRVRQLKAIDVLSRHGFEYGDIIYEVCGVDIEDAFSKGFDVSVCCNAEYPKVLTIKAKRENHGDVTAEVPQREYRTGI</sequence>
<gene>
    <name evidence="1" type="ORF">DU002_19170</name>
</gene>
<name>A0A368MX89_9GAMM</name>
<accession>A0A368MX89</accession>
<comment type="caution">
    <text evidence="1">The sequence shown here is derived from an EMBL/GenBank/DDBJ whole genome shotgun (WGS) entry which is preliminary data.</text>
</comment>
<organism evidence="1 2">
    <name type="scientific">Corallincola holothuriorum</name>
    <dbReference type="NCBI Taxonomy" id="2282215"/>
    <lineage>
        <taxon>Bacteria</taxon>
        <taxon>Pseudomonadati</taxon>
        <taxon>Pseudomonadota</taxon>
        <taxon>Gammaproteobacteria</taxon>
        <taxon>Alteromonadales</taxon>
        <taxon>Psychromonadaceae</taxon>
        <taxon>Corallincola</taxon>
    </lineage>
</organism>
<dbReference type="EMBL" id="QPID01000021">
    <property type="protein sequence ID" value="RCU42877.1"/>
    <property type="molecule type" value="Genomic_DNA"/>
</dbReference>
<dbReference type="Proteomes" id="UP000252558">
    <property type="component" value="Unassembled WGS sequence"/>
</dbReference>
<evidence type="ECO:0000313" key="2">
    <source>
        <dbReference type="Proteomes" id="UP000252558"/>
    </source>
</evidence>
<reference evidence="1 2" key="1">
    <citation type="submission" date="2018-07" db="EMBL/GenBank/DDBJ databases">
        <title>Corallincola holothuriorum sp. nov., a new facultative anaerobe isolated from sea cucumber Apostichopus japonicus.</title>
        <authorList>
            <person name="Xia H."/>
        </authorList>
    </citation>
    <scope>NUCLEOTIDE SEQUENCE [LARGE SCALE GENOMIC DNA]</scope>
    <source>
        <strain evidence="1 2">C4</strain>
    </source>
</reference>
<evidence type="ECO:0000313" key="1">
    <source>
        <dbReference type="EMBL" id="RCU42877.1"/>
    </source>
</evidence>